<evidence type="ECO:0000256" key="6">
    <source>
        <dbReference type="SAM" id="Phobius"/>
    </source>
</evidence>
<feature type="transmembrane region" description="Helical" evidence="6">
    <location>
        <begin position="60"/>
        <end position="81"/>
    </location>
</feature>
<keyword evidence="2" id="KW-0813">Transport</keyword>
<name>X1JBS2_9ZZZZ</name>
<accession>X1JBS2</accession>
<gene>
    <name evidence="7" type="ORF">S03H2_44274</name>
</gene>
<dbReference type="InterPro" id="IPR001204">
    <property type="entry name" value="Phos_transporter"/>
</dbReference>
<evidence type="ECO:0000256" key="3">
    <source>
        <dbReference type="ARBA" id="ARBA00022692"/>
    </source>
</evidence>
<dbReference type="Pfam" id="PF01384">
    <property type="entry name" value="PHO4"/>
    <property type="match status" value="1"/>
</dbReference>
<sequence length="269" mass="28619">SFNFAGAATGLEVARTIGERILRREVLSQFSYLPVIAGLAAVIVWGTLATYWGLPISVTHSFVTGLAAAGIAFAGIDAVVWGWSSRLSQTLSAVVTAPVLGFIGGFVIMVILFWLFRRSGPARMRVIFSRLQWLTTAFLAYSHGKNDGQMPIGVITMALVIYYNQPGLWDNIPFWVIIISALAISAGTAVGGWRVIKTLGFRVTALQPVHGFAANFSAATVIEVASHLGIPVSTTHCASSAIMGVGATRRVSAVRWGVAGNIVAAWILT</sequence>
<comment type="caution">
    <text evidence="7">The sequence shown here is derived from an EMBL/GenBank/DDBJ whole genome shotgun (WGS) entry which is preliminary data.</text>
</comment>
<evidence type="ECO:0008006" key="8">
    <source>
        <dbReference type="Google" id="ProtNLM"/>
    </source>
</evidence>
<dbReference type="PANTHER" id="PTHR11101:SF80">
    <property type="entry name" value="PHOSPHATE TRANSPORTER"/>
    <property type="match status" value="1"/>
</dbReference>
<dbReference type="GO" id="GO:0005315">
    <property type="term" value="F:phosphate transmembrane transporter activity"/>
    <property type="evidence" value="ECO:0007669"/>
    <property type="project" value="InterPro"/>
</dbReference>
<protein>
    <recommendedName>
        <fullName evidence="8">Phosphate transporter</fullName>
    </recommendedName>
</protein>
<feature type="transmembrane region" description="Helical" evidence="6">
    <location>
        <begin position="172"/>
        <end position="193"/>
    </location>
</feature>
<evidence type="ECO:0000256" key="1">
    <source>
        <dbReference type="ARBA" id="ARBA00004141"/>
    </source>
</evidence>
<reference evidence="7" key="1">
    <citation type="journal article" date="2014" name="Front. Microbiol.">
        <title>High frequency of phylogenetically diverse reductive dehalogenase-homologous genes in deep subseafloor sedimentary metagenomes.</title>
        <authorList>
            <person name="Kawai M."/>
            <person name="Futagami T."/>
            <person name="Toyoda A."/>
            <person name="Takaki Y."/>
            <person name="Nishi S."/>
            <person name="Hori S."/>
            <person name="Arai W."/>
            <person name="Tsubouchi T."/>
            <person name="Morono Y."/>
            <person name="Uchiyama I."/>
            <person name="Ito T."/>
            <person name="Fujiyama A."/>
            <person name="Inagaki F."/>
            <person name="Takami H."/>
        </authorList>
    </citation>
    <scope>NUCLEOTIDE SEQUENCE</scope>
    <source>
        <strain evidence="7">Expedition CK06-06</strain>
    </source>
</reference>
<keyword evidence="4 6" id="KW-1133">Transmembrane helix</keyword>
<dbReference type="GO" id="GO:0016020">
    <property type="term" value="C:membrane"/>
    <property type="evidence" value="ECO:0007669"/>
    <property type="project" value="UniProtKB-SubCell"/>
</dbReference>
<evidence type="ECO:0000256" key="5">
    <source>
        <dbReference type="ARBA" id="ARBA00023136"/>
    </source>
</evidence>
<keyword evidence="3 6" id="KW-0812">Transmembrane</keyword>
<evidence type="ECO:0000313" key="7">
    <source>
        <dbReference type="EMBL" id="GAH75814.1"/>
    </source>
</evidence>
<feature type="non-terminal residue" evidence="7">
    <location>
        <position position="1"/>
    </location>
</feature>
<feature type="non-terminal residue" evidence="7">
    <location>
        <position position="269"/>
    </location>
</feature>
<evidence type="ECO:0000256" key="2">
    <source>
        <dbReference type="ARBA" id="ARBA00022448"/>
    </source>
</evidence>
<comment type="subcellular location">
    <subcellularLocation>
        <location evidence="1">Membrane</location>
        <topology evidence="1">Multi-pass membrane protein</topology>
    </subcellularLocation>
</comment>
<organism evidence="7">
    <name type="scientific">marine sediment metagenome</name>
    <dbReference type="NCBI Taxonomy" id="412755"/>
    <lineage>
        <taxon>unclassified sequences</taxon>
        <taxon>metagenomes</taxon>
        <taxon>ecological metagenomes</taxon>
    </lineage>
</organism>
<keyword evidence="5 6" id="KW-0472">Membrane</keyword>
<dbReference type="AlphaFoldDB" id="X1JBS2"/>
<feature type="transmembrane region" description="Helical" evidence="6">
    <location>
        <begin position="93"/>
        <end position="116"/>
    </location>
</feature>
<dbReference type="EMBL" id="BARU01027673">
    <property type="protein sequence ID" value="GAH75814.1"/>
    <property type="molecule type" value="Genomic_DNA"/>
</dbReference>
<dbReference type="PANTHER" id="PTHR11101">
    <property type="entry name" value="PHOSPHATE TRANSPORTER"/>
    <property type="match status" value="1"/>
</dbReference>
<evidence type="ECO:0000256" key="4">
    <source>
        <dbReference type="ARBA" id="ARBA00022989"/>
    </source>
</evidence>
<feature type="transmembrane region" description="Helical" evidence="6">
    <location>
        <begin position="148"/>
        <end position="166"/>
    </location>
</feature>
<feature type="transmembrane region" description="Helical" evidence="6">
    <location>
        <begin position="30"/>
        <end position="54"/>
    </location>
</feature>
<dbReference type="GO" id="GO:0035435">
    <property type="term" value="P:phosphate ion transmembrane transport"/>
    <property type="evidence" value="ECO:0007669"/>
    <property type="project" value="TreeGrafter"/>
</dbReference>
<proteinExistence type="predicted"/>